<name>A0A381WCW5_9ZZZZ</name>
<dbReference type="Gene3D" id="3.10.450.50">
    <property type="match status" value="1"/>
</dbReference>
<gene>
    <name evidence="1" type="ORF">METZ01_LOCUS103189</name>
</gene>
<evidence type="ECO:0000313" key="1">
    <source>
        <dbReference type="EMBL" id="SVA50335.1"/>
    </source>
</evidence>
<evidence type="ECO:0008006" key="2">
    <source>
        <dbReference type="Google" id="ProtNLM"/>
    </source>
</evidence>
<proteinExistence type="predicted"/>
<dbReference type="EMBL" id="UINC01011399">
    <property type="protein sequence ID" value="SVA50335.1"/>
    <property type="molecule type" value="Genomic_DNA"/>
</dbReference>
<reference evidence="1" key="1">
    <citation type="submission" date="2018-05" db="EMBL/GenBank/DDBJ databases">
        <authorList>
            <person name="Lanie J.A."/>
            <person name="Ng W.-L."/>
            <person name="Kazmierczak K.M."/>
            <person name="Andrzejewski T.M."/>
            <person name="Davidsen T.M."/>
            <person name="Wayne K.J."/>
            <person name="Tettelin H."/>
            <person name="Glass J.I."/>
            <person name="Rusch D."/>
            <person name="Podicherti R."/>
            <person name="Tsui H.-C.T."/>
            <person name="Winkler M.E."/>
        </authorList>
    </citation>
    <scope>NUCLEOTIDE SEQUENCE</scope>
</reference>
<protein>
    <recommendedName>
        <fullName evidence="2">SnoaL-like domain-containing protein</fullName>
    </recommendedName>
</protein>
<accession>A0A381WCW5</accession>
<dbReference type="SUPFAM" id="SSF54427">
    <property type="entry name" value="NTF2-like"/>
    <property type="match status" value="1"/>
</dbReference>
<organism evidence="1">
    <name type="scientific">marine metagenome</name>
    <dbReference type="NCBI Taxonomy" id="408172"/>
    <lineage>
        <taxon>unclassified sequences</taxon>
        <taxon>metagenomes</taxon>
        <taxon>ecological metagenomes</taxon>
    </lineage>
</organism>
<dbReference type="AlphaFoldDB" id="A0A381WCW5"/>
<dbReference type="InterPro" id="IPR032710">
    <property type="entry name" value="NTF2-like_dom_sf"/>
</dbReference>
<sequence>MKKIIFLIILLTADIIFSQQDTTFKEQDLIISILEDYFAQVDNKDIDGMYRFFAMPLVLHFNADKPHHIKDKEEFDAIFSAWKRSPNSNFHSTRIDSIRVNNAFFNYFCVADVTYSRLDNKGNTINQQRVLYNFVKGDKFGPLGLLIKWFKAWKIYMITNVEIVE</sequence>